<proteinExistence type="predicted"/>
<keyword evidence="2" id="KW-1185">Reference proteome</keyword>
<sequence length="217" mass="25809">MSTFDALNALNLILNKVDEYQNSNDRNHQIEVLNELHRIFIEINEDDFFVEQQIFSNTEQELVENLQFFAIYQLEEIENSPLINYININFFNNVVVFHFTIILRMSKKSKWGKIIVQGLPNQQFFYPLDEKEKNIVKFPKKKRRNLKQAYEKLQIAKEELPPIDEIIQLAKEKERNPAKEFEKEINKKVDLPPIDELIHQTSSITQLPSIETFLNKK</sequence>
<organism evidence="1 2">
    <name type="scientific">Tritrichomonas musculus</name>
    <dbReference type="NCBI Taxonomy" id="1915356"/>
    <lineage>
        <taxon>Eukaryota</taxon>
        <taxon>Metamonada</taxon>
        <taxon>Parabasalia</taxon>
        <taxon>Tritrichomonadida</taxon>
        <taxon>Tritrichomonadidae</taxon>
        <taxon>Tritrichomonas</taxon>
    </lineage>
</organism>
<reference evidence="1 2" key="1">
    <citation type="submission" date="2024-04" db="EMBL/GenBank/DDBJ databases">
        <title>Tritrichomonas musculus Genome.</title>
        <authorList>
            <person name="Alves-Ferreira E."/>
            <person name="Grigg M."/>
            <person name="Lorenzi H."/>
            <person name="Galac M."/>
        </authorList>
    </citation>
    <scope>NUCLEOTIDE SEQUENCE [LARGE SCALE GENOMIC DNA]</scope>
    <source>
        <strain evidence="1 2">EAF2021</strain>
    </source>
</reference>
<gene>
    <name evidence="1" type="ORF">M9Y10_004690</name>
</gene>
<comment type="caution">
    <text evidence="1">The sequence shown here is derived from an EMBL/GenBank/DDBJ whole genome shotgun (WGS) entry which is preliminary data.</text>
</comment>
<name>A0ABR2JL53_9EUKA</name>
<dbReference type="Proteomes" id="UP001470230">
    <property type="component" value="Unassembled WGS sequence"/>
</dbReference>
<protein>
    <submittedName>
        <fullName evidence="1">Uncharacterized protein</fullName>
    </submittedName>
</protein>
<evidence type="ECO:0000313" key="1">
    <source>
        <dbReference type="EMBL" id="KAK8877927.1"/>
    </source>
</evidence>
<evidence type="ECO:0000313" key="2">
    <source>
        <dbReference type="Proteomes" id="UP001470230"/>
    </source>
</evidence>
<accession>A0ABR2JL53</accession>
<dbReference type="EMBL" id="JAPFFF010000011">
    <property type="protein sequence ID" value="KAK8877927.1"/>
    <property type="molecule type" value="Genomic_DNA"/>
</dbReference>